<dbReference type="OrthoDB" id="6975388at2"/>
<feature type="compositionally biased region" description="Low complexity" evidence="4">
    <location>
        <begin position="176"/>
        <end position="190"/>
    </location>
</feature>
<dbReference type="Pfam" id="PF06958">
    <property type="entry name" value="Pyocin_S"/>
    <property type="match status" value="1"/>
</dbReference>
<keyword evidence="1" id="KW-0929">Antimicrobial</keyword>
<organism evidence="6 7">
    <name type="scientific">Citrobacter amalonaticus</name>
    <dbReference type="NCBI Taxonomy" id="35703"/>
    <lineage>
        <taxon>Bacteria</taxon>
        <taxon>Pseudomonadati</taxon>
        <taxon>Pseudomonadota</taxon>
        <taxon>Gammaproteobacteria</taxon>
        <taxon>Enterobacterales</taxon>
        <taxon>Enterobacteriaceae</taxon>
        <taxon>Citrobacter</taxon>
    </lineage>
</organism>
<dbReference type="CDD" id="cd14744">
    <property type="entry name" value="PAAR_CT_2"/>
    <property type="match status" value="1"/>
</dbReference>
<evidence type="ECO:0000256" key="4">
    <source>
        <dbReference type="SAM" id="MobiDB-lite"/>
    </source>
</evidence>
<evidence type="ECO:0000256" key="3">
    <source>
        <dbReference type="ARBA" id="ARBA00023048"/>
    </source>
</evidence>
<reference evidence="6 7" key="1">
    <citation type="submission" date="2018-01" db="EMBL/GenBank/DDBJ databases">
        <title>Complete genome sequences of 14 Citrobacter spp. isolated from plant in Canada.</title>
        <authorList>
            <person name="Bhandare S.G."/>
            <person name="Colavecchio A."/>
            <person name="Jeukens J."/>
            <person name="Emond-Rheault J.-G."/>
            <person name="Freschi L."/>
            <person name="Hamel J."/>
            <person name="Kukavica-Ibrulj I."/>
            <person name="Levesque R."/>
            <person name="Goodridge L."/>
        </authorList>
    </citation>
    <scope>NUCLEOTIDE SEQUENCE [LARGE SCALE GENOMIC DNA]</scope>
    <source>
        <strain evidence="6 7">S1285</strain>
    </source>
</reference>
<keyword evidence="3" id="KW-0078">Bacteriocin</keyword>
<proteinExistence type="predicted"/>
<dbReference type="InterPro" id="IPR008727">
    <property type="entry name" value="PAAR_motif"/>
</dbReference>
<dbReference type="AlphaFoldDB" id="A0A2S4RWJ4"/>
<dbReference type="GO" id="GO:0042742">
    <property type="term" value="P:defense response to bacterium"/>
    <property type="evidence" value="ECO:0007669"/>
    <property type="project" value="UniProtKB-KW"/>
</dbReference>
<dbReference type="SUPFAM" id="SSF69369">
    <property type="entry name" value="Cloacin translocation domain"/>
    <property type="match status" value="1"/>
</dbReference>
<accession>A0A2S4RWJ4</accession>
<feature type="domain" description="Pyosin/cloacin translocation" evidence="5">
    <location>
        <begin position="305"/>
        <end position="436"/>
    </location>
</feature>
<feature type="region of interest" description="Disordered" evidence="4">
    <location>
        <begin position="176"/>
        <end position="206"/>
    </location>
</feature>
<sequence length="572" mass="62894">MGYRPDIHGRGKALSCDKTTTGARLIPSISLTNYNVYGYGVIRNGDKTTPCPTCGKPGTVVEGDPRWTIHGTAVAVDRGIVRCDCPYGSNRIIAPLGQWMGAAPSPEQIAAEKQAAFLAQRKTEQEAEEKRLAEERERNRVFAKSCLRGEGCNDAGGQREPHNNFAEMSFFRAAPPADAATDTDAPQHAQTAKKKPQRPEDIPKPKKRSALWKWLNGNHEEMDYQAAVATATAATRAQAATAGASSLELLGGRTLTYGTWAVRGAAGLGEVAAAGAGASVAGLLIGMMPGRLNDGEQDFIDRMRAVQMQEVPTRVRFTWETDASGNPTPHGWHTQPGKDMVRVRKMAWDSRYQAYTFTTEEEPRITIVWTPDHSGVSVPSNTGNQARPVLPNPVIVDPLPDNTSITATTSPAPEEKNFADYILILPLPDLPPIYIYLSKPPVEFLEVELYSDFKRRSRQEKYEVDHMPSAAAARAYLRKKYPKLDTKQLDRMAEDVAAIVVPKEVHQKLSETYGGRNKPAQIEQDSLNLRAAADRNLDAVKPALKEHGATEFQIEAARVKMHELNNEMGLYK</sequence>
<dbReference type="Pfam" id="PF05488">
    <property type="entry name" value="PAAR_motif"/>
    <property type="match status" value="1"/>
</dbReference>
<evidence type="ECO:0000256" key="2">
    <source>
        <dbReference type="ARBA" id="ARBA00023022"/>
    </source>
</evidence>
<dbReference type="InterPro" id="IPR036302">
    <property type="entry name" value="Pyosin/cloacin_T_dom_sf"/>
</dbReference>
<dbReference type="RefSeq" id="WP_103777294.1">
    <property type="nucleotide sequence ID" value="NZ_PQLX01000005.1"/>
</dbReference>
<comment type="caution">
    <text evidence="6">The sequence shown here is derived from an EMBL/GenBank/DDBJ whole genome shotgun (WGS) entry which is preliminary data.</text>
</comment>
<evidence type="ECO:0000256" key="1">
    <source>
        <dbReference type="ARBA" id="ARBA00022529"/>
    </source>
</evidence>
<gene>
    <name evidence="6" type="ORF">C3430_15955</name>
</gene>
<dbReference type="GO" id="GO:0031640">
    <property type="term" value="P:killing of cells of another organism"/>
    <property type="evidence" value="ECO:0007669"/>
    <property type="project" value="UniProtKB-KW"/>
</dbReference>
<name>A0A2S4RWJ4_CITAM</name>
<evidence type="ECO:0000313" key="6">
    <source>
        <dbReference type="EMBL" id="POU64664.1"/>
    </source>
</evidence>
<evidence type="ECO:0000313" key="7">
    <source>
        <dbReference type="Proteomes" id="UP000237003"/>
    </source>
</evidence>
<dbReference type="EMBL" id="PQLX01000005">
    <property type="protein sequence ID" value="POU64664.1"/>
    <property type="molecule type" value="Genomic_DNA"/>
</dbReference>
<keyword evidence="2" id="KW-0044">Antibiotic</keyword>
<protein>
    <submittedName>
        <fullName evidence="6">Pyocin</fullName>
    </submittedName>
</protein>
<dbReference type="InterPro" id="IPR016128">
    <property type="entry name" value="Pyosin/cloacin_T_dom"/>
</dbReference>
<dbReference type="Proteomes" id="UP000237003">
    <property type="component" value="Unassembled WGS sequence"/>
</dbReference>
<evidence type="ECO:0000259" key="5">
    <source>
        <dbReference type="Pfam" id="PF06958"/>
    </source>
</evidence>